<reference evidence="2 3" key="1">
    <citation type="submission" date="2019-03" db="EMBL/GenBank/DDBJ databases">
        <title>Glutamicibacter sp. LJH19 genome.</title>
        <authorList>
            <person name="Sinai Borker S."/>
            <person name="Kumar R."/>
        </authorList>
    </citation>
    <scope>NUCLEOTIDE SEQUENCE [LARGE SCALE GENOMIC DNA]</scope>
    <source>
        <strain evidence="2 3">LJH19</strain>
    </source>
</reference>
<evidence type="ECO:0000313" key="3">
    <source>
        <dbReference type="Proteomes" id="UP000297638"/>
    </source>
</evidence>
<proteinExistence type="predicted"/>
<keyword evidence="1" id="KW-0472">Membrane</keyword>
<organism evidence="2 3">
    <name type="scientific">Glutamicibacter arilaitensis</name>
    <dbReference type="NCBI Taxonomy" id="256701"/>
    <lineage>
        <taxon>Bacteria</taxon>
        <taxon>Bacillati</taxon>
        <taxon>Actinomycetota</taxon>
        <taxon>Actinomycetes</taxon>
        <taxon>Micrococcales</taxon>
        <taxon>Micrococcaceae</taxon>
        <taxon>Glutamicibacter</taxon>
    </lineage>
</organism>
<feature type="transmembrane region" description="Helical" evidence="1">
    <location>
        <begin position="60"/>
        <end position="78"/>
    </location>
</feature>
<keyword evidence="1" id="KW-1133">Transmembrane helix</keyword>
<comment type="caution">
    <text evidence="2">The sequence shown here is derived from an EMBL/GenBank/DDBJ whole genome shotgun (WGS) entry which is preliminary data.</text>
</comment>
<dbReference type="EMBL" id="SPDS01000003">
    <property type="protein sequence ID" value="TFH54486.1"/>
    <property type="molecule type" value="Genomic_DNA"/>
</dbReference>
<keyword evidence="1" id="KW-0812">Transmembrane</keyword>
<feature type="transmembrane region" description="Helical" evidence="1">
    <location>
        <begin position="34"/>
        <end position="54"/>
    </location>
</feature>
<dbReference type="GeneID" id="303184040"/>
<sequence length="153" mass="17185">MNNSQIPSEREAASQLAAAEEAASGTVSATEAPGAFMIVLGLVTAAIFSLYGVIDIALWYWSPVLFVPLIAWYAYWSRQRPKRRPALRHSGKYIAVMLFMMLALQLCTFWIPQTWLFAIPKFLALAAVFTGSLWIMRRETIKSRIKDGNEQAI</sequence>
<evidence type="ECO:0000256" key="1">
    <source>
        <dbReference type="SAM" id="Phobius"/>
    </source>
</evidence>
<dbReference type="RefSeq" id="WP_013347810.1">
    <property type="nucleotide sequence ID" value="NZ_JBQDTY010000013.1"/>
</dbReference>
<accession>A0A4Y8TRJ1</accession>
<gene>
    <name evidence="2" type="ORF">EXY26_15635</name>
</gene>
<dbReference type="Proteomes" id="UP000297638">
    <property type="component" value="Unassembled WGS sequence"/>
</dbReference>
<feature type="transmembrane region" description="Helical" evidence="1">
    <location>
        <begin position="90"/>
        <end position="111"/>
    </location>
</feature>
<name>A0A4Y8TRJ1_9MICC</name>
<evidence type="ECO:0000313" key="2">
    <source>
        <dbReference type="EMBL" id="TFH54486.1"/>
    </source>
</evidence>
<feature type="transmembrane region" description="Helical" evidence="1">
    <location>
        <begin position="117"/>
        <end position="136"/>
    </location>
</feature>
<dbReference type="AlphaFoldDB" id="A0A4Y8TRJ1"/>
<protein>
    <submittedName>
        <fullName evidence="2">Uncharacterized protein</fullName>
    </submittedName>
</protein>